<dbReference type="STRING" id="41427.A0A182J735"/>
<evidence type="ECO:0000256" key="11">
    <source>
        <dbReference type="PIRSR" id="PIRSR602117-1"/>
    </source>
</evidence>
<evidence type="ECO:0000256" key="10">
    <source>
        <dbReference type="ARBA" id="ARBA00023242"/>
    </source>
</evidence>
<keyword evidence="7" id="KW-0238">DNA-binding</keyword>
<dbReference type="CDD" id="cd08367">
    <property type="entry name" value="P53"/>
    <property type="match status" value="1"/>
</dbReference>
<evidence type="ECO:0000256" key="8">
    <source>
        <dbReference type="ARBA" id="ARBA00023159"/>
    </source>
</evidence>
<accession>A0A182J735</accession>
<dbReference type="InterPro" id="IPR008967">
    <property type="entry name" value="p53-like_TF_DNA-bd_sf"/>
</dbReference>
<evidence type="ECO:0000256" key="9">
    <source>
        <dbReference type="ARBA" id="ARBA00023163"/>
    </source>
</evidence>
<dbReference type="EMBL" id="AXCP01008349">
    <property type="status" value="NOT_ANNOTATED_CDS"/>
    <property type="molecule type" value="Genomic_DNA"/>
</dbReference>
<proteinExistence type="inferred from homology"/>
<evidence type="ECO:0000256" key="6">
    <source>
        <dbReference type="ARBA" id="ARBA00023015"/>
    </source>
</evidence>
<comment type="subcellular location">
    <subcellularLocation>
        <location evidence="1">Nucleus</location>
    </subcellularLocation>
</comment>
<feature type="binding site" evidence="11">
    <location>
        <position position="221"/>
    </location>
    <ligand>
        <name>Zn(2+)</name>
        <dbReference type="ChEBI" id="CHEBI:29105"/>
    </ligand>
</feature>
<evidence type="ECO:0000259" key="14">
    <source>
        <dbReference type="Pfam" id="PF00870"/>
    </source>
</evidence>
<dbReference type="InterPro" id="IPR011615">
    <property type="entry name" value="p53_DNA-bd"/>
</dbReference>
<dbReference type="AlphaFoldDB" id="A0A182J735"/>
<dbReference type="InterPro" id="IPR012346">
    <property type="entry name" value="p53/RUNT-type_TF_DNA-bd_sf"/>
</dbReference>
<dbReference type="GO" id="GO:0005634">
    <property type="term" value="C:nucleus"/>
    <property type="evidence" value="ECO:0007669"/>
    <property type="project" value="UniProtKB-SubCell"/>
</dbReference>
<keyword evidence="6" id="KW-0805">Transcription regulation</keyword>
<evidence type="ECO:0000313" key="15">
    <source>
        <dbReference type="EnsemblMetazoa" id="AATE012613-PA.1"/>
    </source>
</evidence>
<keyword evidence="9" id="KW-0804">Transcription</keyword>
<evidence type="ECO:0000256" key="7">
    <source>
        <dbReference type="ARBA" id="ARBA00023125"/>
    </source>
</evidence>
<evidence type="ECO:0000256" key="13">
    <source>
        <dbReference type="SAM" id="MobiDB-lite"/>
    </source>
</evidence>
<dbReference type="GO" id="GO:0006915">
    <property type="term" value="P:apoptotic process"/>
    <property type="evidence" value="ECO:0007669"/>
    <property type="project" value="UniProtKB-KW"/>
</dbReference>
<dbReference type="GO" id="GO:0046872">
    <property type="term" value="F:metal ion binding"/>
    <property type="evidence" value="ECO:0007669"/>
    <property type="project" value="UniProtKB-KW"/>
</dbReference>
<dbReference type="VEuPathDB" id="VectorBase:AATE012613"/>
<keyword evidence="4 11" id="KW-0479">Metal-binding</keyword>
<name>A0A182J735_ANOAO</name>
<evidence type="ECO:0000256" key="2">
    <source>
        <dbReference type="ARBA" id="ARBA00006167"/>
    </source>
</evidence>
<feature type="region of interest" description="Disordered" evidence="13">
    <location>
        <begin position="258"/>
        <end position="324"/>
    </location>
</feature>
<feature type="domain" description="p53 DNA-binding" evidence="14">
    <location>
        <begin position="78"/>
        <end position="266"/>
    </location>
</feature>
<feature type="compositionally biased region" description="Polar residues" evidence="13">
    <location>
        <begin position="296"/>
        <end position="324"/>
    </location>
</feature>
<keyword evidence="3" id="KW-0053">Apoptosis</keyword>
<dbReference type="GO" id="GO:0000981">
    <property type="term" value="F:DNA-binding transcription factor activity, RNA polymerase II-specific"/>
    <property type="evidence" value="ECO:0007669"/>
    <property type="project" value="TreeGrafter"/>
</dbReference>
<dbReference type="PANTHER" id="PTHR11447:SF16">
    <property type="entry name" value="P53 PROTEIN LONG FORM VARIANT 1"/>
    <property type="match status" value="1"/>
</dbReference>
<evidence type="ECO:0000256" key="4">
    <source>
        <dbReference type="ARBA" id="ARBA00022723"/>
    </source>
</evidence>
<dbReference type="InterPro" id="IPR002117">
    <property type="entry name" value="p53_tumour_suppressor"/>
</dbReference>
<evidence type="ECO:0000256" key="5">
    <source>
        <dbReference type="ARBA" id="ARBA00022833"/>
    </source>
</evidence>
<keyword evidence="10" id="KW-0539">Nucleus</keyword>
<comment type="similarity">
    <text evidence="2">Belongs to the p53 family.</text>
</comment>
<dbReference type="Gene3D" id="2.60.40.720">
    <property type="match status" value="1"/>
</dbReference>
<evidence type="ECO:0000256" key="1">
    <source>
        <dbReference type="ARBA" id="ARBA00004123"/>
    </source>
</evidence>
<dbReference type="Pfam" id="PF00870">
    <property type="entry name" value="P53"/>
    <property type="match status" value="1"/>
</dbReference>
<feature type="binding site" evidence="11">
    <location>
        <position position="217"/>
    </location>
    <ligand>
        <name>Zn(2+)</name>
        <dbReference type="ChEBI" id="CHEBI:29105"/>
    </ligand>
</feature>
<dbReference type="PRINTS" id="PR00386">
    <property type="entry name" value="P53SUPPRESSR"/>
</dbReference>
<dbReference type="PANTHER" id="PTHR11447">
    <property type="entry name" value="CELLULAR TUMOR ANTIGEN P53"/>
    <property type="match status" value="1"/>
</dbReference>
<comment type="cofactor">
    <cofactor evidence="11">
        <name>Zn(2+)</name>
        <dbReference type="ChEBI" id="CHEBI:29105"/>
    </cofactor>
    <text evidence="11">Binds 1 zinc ion per subunit.</text>
</comment>
<protein>
    <recommendedName>
        <fullName evidence="14">p53 DNA-binding domain-containing protein</fullName>
    </recommendedName>
</protein>
<keyword evidence="5 11" id="KW-0862">Zinc</keyword>
<sequence>MMNLPHAETFGEIPTQASQCDDIQSLLKMDTQDLVRPGDLDDFWKQMENSPASFDMDSKPLAFSTFVDHTNRNPELEDLSNSNYNFNVGMKGQDCKSTSWCYSSLNQKLYVKKKSSITVDVSYRNPLPGARLYVRLMMVCSAPQDVHRPISRCQHDITKDHAQGDHLKDHIVRCLNPQATYWGNASGINFKDRLAMVIQLDGAGEHLSTPVSLEFLCQNSCPTIERRATSLVFTLEDENGAILGRRSINVKVCSCPKRDMDKEEGKGTNGSGGKRKQDANNSAPTVGEEPPRKLTRQSSVNCGVRSTRSATVNQRDSPVPSTSAVTLDCIKKETPYAPLSRSSSNISNPAIENDSTAIVMNLRLPDIATAVALAEYAFMHISADMVRCGDEEKRTRLAQFLAHCRRVKSKYSQFL</sequence>
<keyword evidence="8" id="KW-0010">Activator</keyword>
<evidence type="ECO:0000256" key="12">
    <source>
        <dbReference type="PIRSR" id="PIRSR602117-2"/>
    </source>
</evidence>
<reference evidence="15" key="1">
    <citation type="submission" date="2022-08" db="UniProtKB">
        <authorList>
            <consortium name="EnsemblMetazoa"/>
        </authorList>
    </citation>
    <scope>IDENTIFICATION</scope>
    <source>
        <strain evidence="15">EBRO</strain>
    </source>
</reference>
<organism evidence="15">
    <name type="scientific">Anopheles atroparvus</name>
    <name type="common">European mosquito</name>
    <dbReference type="NCBI Taxonomy" id="41427"/>
    <lineage>
        <taxon>Eukaryota</taxon>
        <taxon>Metazoa</taxon>
        <taxon>Ecdysozoa</taxon>
        <taxon>Arthropoda</taxon>
        <taxon>Hexapoda</taxon>
        <taxon>Insecta</taxon>
        <taxon>Pterygota</taxon>
        <taxon>Neoptera</taxon>
        <taxon>Endopterygota</taxon>
        <taxon>Diptera</taxon>
        <taxon>Nematocera</taxon>
        <taxon>Culicoidea</taxon>
        <taxon>Culicidae</taxon>
        <taxon>Anophelinae</taxon>
        <taxon>Anopheles</taxon>
    </lineage>
</organism>
<feature type="binding site" evidence="11">
    <location>
        <position position="153"/>
    </location>
    <ligand>
        <name>Zn(2+)</name>
        <dbReference type="ChEBI" id="CHEBI:29105"/>
    </ligand>
</feature>
<dbReference type="EnsemblMetazoa" id="AATE012613-RA">
    <property type="protein sequence ID" value="AATE012613-PA.1"/>
    <property type="gene ID" value="AATE012613"/>
</dbReference>
<dbReference type="GO" id="GO:0000978">
    <property type="term" value="F:RNA polymerase II cis-regulatory region sequence-specific DNA binding"/>
    <property type="evidence" value="ECO:0007669"/>
    <property type="project" value="TreeGrafter"/>
</dbReference>
<dbReference type="SUPFAM" id="SSF49417">
    <property type="entry name" value="p53-like transcription factors"/>
    <property type="match status" value="1"/>
</dbReference>
<feature type="site" description="Interaction with DNA" evidence="12">
    <location>
        <position position="96"/>
    </location>
</feature>
<evidence type="ECO:0000256" key="3">
    <source>
        <dbReference type="ARBA" id="ARBA00022703"/>
    </source>
</evidence>